<gene>
    <name evidence="2" type="ORF">E6Q69_04940</name>
</gene>
<name>A0A5C7WBT8_AQUAC</name>
<feature type="non-terminal residue" evidence="2">
    <location>
        <position position="41"/>
    </location>
</feature>
<dbReference type="AlphaFoldDB" id="A0A5C7WBT8"/>
<dbReference type="InterPro" id="IPR025246">
    <property type="entry name" value="IS30-like_HTH"/>
</dbReference>
<evidence type="ECO:0000313" key="2">
    <source>
        <dbReference type="EMBL" id="TXI34018.1"/>
    </source>
</evidence>
<evidence type="ECO:0000259" key="1">
    <source>
        <dbReference type="Pfam" id="PF13936"/>
    </source>
</evidence>
<dbReference type="Pfam" id="PF13936">
    <property type="entry name" value="HTH_38"/>
    <property type="match status" value="1"/>
</dbReference>
<reference evidence="2 3" key="1">
    <citation type="submission" date="2018-09" db="EMBL/GenBank/DDBJ databases">
        <title>Metagenome Assembled Genomes from an Advanced Water Purification Facility.</title>
        <authorList>
            <person name="Stamps B.W."/>
            <person name="Spear J.R."/>
        </authorList>
    </citation>
    <scope>NUCLEOTIDE SEQUENCE [LARGE SCALE GENOMIC DNA]</scope>
    <source>
        <strain evidence="2">Bin_52_1</strain>
    </source>
</reference>
<accession>A0A5C7WBT8</accession>
<dbReference type="EMBL" id="SSFO01000083">
    <property type="protein sequence ID" value="TXI34018.1"/>
    <property type="molecule type" value="Genomic_DNA"/>
</dbReference>
<organism evidence="2 3">
    <name type="scientific">Aquipseudomonas alcaligenes</name>
    <name type="common">Pseudomonas alcaligenes</name>
    <dbReference type="NCBI Taxonomy" id="43263"/>
    <lineage>
        <taxon>Bacteria</taxon>
        <taxon>Pseudomonadati</taxon>
        <taxon>Pseudomonadota</taxon>
        <taxon>Gammaproteobacteria</taxon>
        <taxon>Pseudomonadales</taxon>
        <taxon>Pseudomonadaceae</taxon>
        <taxon>Aquipseudomonas</taxon>
    </lineage>
</organism>
<protein>
    <submittedName>
        <fullName evidence="2">Helix-turn-helix domain-containing protein</fullName>
    </submittedName>
</protein>
<evidence type="ECO:0000313" key="3">
    <source>
        <dbReference type="Proteomes" id="UP000321110"/>
    </source>
</evidence>
<comment type="caution">
    <text evidence="2">The sequence shown here is derived from an EMBL/GenBank/DDBJ whole genome shotgun (WGS) entry which is preliminary data.</text>
</comment>
<sequence>MTTHYRQLTQGQRYQIEAGLSAGKSQASIAKQVGVHPSTIS</sequence>
<dbReference type="Proteomes" id="UP000321110">
    <property type="component" value="Unassembled WGS sequence"/>
</dbReference>
<dbReference type="Gene3D" id="1.10.10.60">
    <property type="entry name" value="Homeodomain-like"/>
    <property type="match status" value="1"/>
</dbReference>
<feature type="domain" description="Transposase IS30-like HTH" evidence="1">
    <location>
        <begin position="4"/>
        <end position="41"/>
    </location>
</feature>
<proteinExistence type="predicted"/>